<reference evidence="1" key="1">
    <citation type="submission" date="2021-11" db="EMBL/GenBank/DDBJ databases">
        <title>Fusarium solani-melongenae Genome sequencing and assembly.</title>
        <authorList>
            <person name="Xie S."/>
            <person name="Huang L."/>
            <person name="Zhang X."/>
        </authorList>
    </citation>
    <scope>NUCLEOTIDE SEQUENCE</scope>
    <source>
        <strain evidence="1">CRI 24-3</strain>
    </source>
</reference>
<evidence type="ECO:0000313" key="2">
    <source>
        <dbReference type="Proteomes" id="UP000830768"/>
    </source>
</evidence>
<accession>A0ACD3YTN6</accession>
<proteinExistence type="predicted"/>
<keyword evidence="2" id="KW-1185">Reference proteome</keyword>
<evidence type="ECO:0000313" key="1">
    <source>
        <dbReference type="EMBL" id="UPK92260.1"/>
    </source>
</evidence>
<gene>
    <name evidence="1" type="ORF">LCI18_003195</name>
</gene>
<dbReference type="EMBL" id="CP090032">
    <property type="protein sequence ID" value="UPK92260.1"/>
    <property type="molecule type" value="Genomic_DNA"/>
</dbReference>
<sequence length="680" mass="76396">MPPASHQPEKGHAGSEPHSFEPLDSRSCLPPVLDAILKVGDEGEQLDRSLRSALSQRSAREQHRIRSFARRLCHHLDSLRRNDSSPVIQEVDVEYRQSHEQPDGSDVRVRGGVAFGSATRPPSSIQPAHIAENEDNRVLSSDTKPRAVHKQSAFQPTDGGSSLPIHVEKVDEGDTLTSEPFCTAIFMPINVAPRIETMPPEKTPSPTDPARESSQRLVNYIERGCLCLLDQPMNDFVHGSHEQVRLSSFPGNSRATYRALFDSLGSKEEGRAQWSHGLAWVSLLESSDGDRKKAAIFYALTAIAFVRWYASQEHLVGSSVAPEEAAQEVLARALGPKPKDDENSKEGWERRRKRLDKHLTRGRKWSRLVKDLGFGILLKDAWQLANSPEMTLDTLVRGLLGSPEKMAVLRLLEAQVALLLETGRTSPDKFRHDLRSASLSSPNPALSAACVELGTLSEQIRDSITGNMLLVEGTDFLFGVDSLRRLSGRTWLNDEVILACLHLSDKLAFVRVGFSVSIHQQMQAHNLMQRPFERVVEQMAKWHRQVGAGTRLVCFFPLFQSQSHFSLLEINEREESIFHYDSMGEIEDSDIKVRREICEKKLPRLRYIEKFRMLGRPVISKGNDTYDARELRAEAVWLLSSAWKSGRLVAAPRRKRKARVGEQDSQGRKGKRQKKASSTE</sequence>
<protein>
    <submittedName>
        <fullName evidence="1">Uncharacterized protein</fullName>
    </submittedName>
</protein>
<name>A0ACD3YTN6_FUSSC</name>
<organism evidence="1 2">
    <name type="scientific">Fusarium solani subsp. cucurbitae</name>
    <name type="common">Neocosmosporum cucurbitae</name>
    <dbReference type="NCBI Taxonomy" id="2747967"/>
    <lineage>
        <taxon>Eukaryota</taxon>
        <taxon>Fungi</taxon>
        <taxon>Dikarya</taxon>
        <taxon>Ascomycota</taxon>
        <taxon>Pezizomycotina</taxon>
        <taxon>Sordariomycetes</taxon>
        <taxon>Hypocreomycetidae</taxon>
        <taxon>Hypocreales</taxon>
        <taxon>Nectriaceae</taxon>
        <taxon>Fusarium</taxon>
        <taxon>Fusarium solani species complex</taxon>
    </lineage>
</organism>
<dbReference type="Proteomes" id="UP000830768">
    <property type="component" value="Chromosome 3"/>
</dbReference>